<dbReference type="EMBL" id="JWIO01000008">
    <property type="protein sequence ID" value="KLL12097.1"/>
    <property type="molecule type" value="Genomic_DNA"/>
</dbReference>
<evidence type="ECO:0000256" key="2">
    <source>
        <dbReference type="SAM" id="Phobius"/>
    </source>
</evidence>
<dbReference type="Pfam" id="PF25231">
    <property type="entry name" value="DUF7847"/>
    <property type="match status" value="1"/>
</dbReference>
<accession>A0ABR5F620</accession>
<organism evidence="4 5">
    <name type="scientific">Protofrankia coriariae</name>
    <dbReference type="NCBI Taxonomy" id="1562887"/>
    <lineage>
        <taxon>Bacteria</taxon>
        <taxon>Bacillati</taxon>
        <taxon>Actinomycetota</taxon>
        <taxon>Actinomycetes</taxon>
        <taxon>Frankiales</taxon>
        <taxon>Frankiaceae</taxon>
        <taxon>Protofrankia</taxon>
    </lineage>
</organism>
<name>A0ABR5F620_9ACTN</name>
<feature type="transmembrane region" description="Helical" evidence="2">
    <location>
        <begin position="183"/>
        <end position="203"/>
    </location>
</feature>
<feature type="transmembrane region" description="Helical" evidence="2">
    <location>
        <begin position="209"/>
        <end position="229"/>
    </location>
</feature>
<comment type="caution">
    <text evidence="4">The sequence shown here is derived from an EMBL/GenBank/DDBJ whole genome shotgun (WGS) entry which is preliminary data.</text>
</comment>
<keyword evidence="2" id="KW-0812">Transmembrane</keyword>
<keyword evidence="2" id="KW-0472">Membrane</keyword>
<evidence type="ECO:0000256" key="1">
    <source>
        <dbReference type="SAM" id="MobiDB-lite"/>
    </source>
</evidence>
<sequence>MTGGAGWGNPQPPGGPNPADGRQQPPPPGWGQPQPPPSDWNQPSPHPGWNQSPPGWGQPQPAGGPGRWGPPPRAEKPGIIPLRPLAAGEILDGAFAALRRSPAVMIGLTLGVTTATQIIAVTLTAIGQNASTGVALSLGIVNAIISFVVGIALTGALSVAVSELTLGSSIQIGEVLRRIRPRLPGLAGLSIVVTLLTLIGIVGLVVGGVFVAVALALSTPAFVLEGGTIRTAMRRSWTLVRGAWWRTFGILLLTGIVVAVLLFVLAFVFGLAFAAASDSLTDPVSGDFTGPGLALNAIMSIVIDTVAMPIMASVIVLLYVDRRIRLEGLDMTLAQAARERRAATGQGPQ</sequence>
<reference evidence="4 5" key="1">
    <citation type="submission" date="2014-12" db="EMBL/GenBank/DDBJ databases">
        <title>Frankia sp. BMG5.1 draft genome.</title>
        <authorList>
            <person name="Gtari M."/>
            <person name="Ghodhbane-Gtari F."/>
            <person name="Nouioui I."/>
            <person name="Ktari A."/>
            <person name="Hezbri K."/>
            <person name="Mimouni W."/>
            <person name="Sbissi I."/>
            <person name="Ayari A."/>
            <person name="Yamanaka T."/>
            <person name="Normand P."/>
            <person name="Tisa L.S."/>
            <person name="Boudabous A."/>
        </authorList>
    </citation>
    <scope>NUCLEOTIDE SEQUENCE [LARGE SCALE GENOMIC DNA]</scope>
    <source>
        <strain evidence="4 5">BMG5.1</strain>
    </source>
</reference>
<feature type="domain" description="DUF7847" evidence="3">
    <location>
        <begin position="189"/>
        <end position="320"/>
    </location>
</feature>
<keyword evidence="2" id="KW-1133">Transmembrane helix</keyword>
<dbReference type="RefSeq" id="WP_047222362.1">
    <property type="nucleotide sequence ID" value="NZ_JWIO01000008.1"/>
</dbReference>
<protein>
    <recommendedName>
        <fullName evidence="3">DUF7847 domain-containing protein</fullName>
    </recommendedName>
</protein>
<feature type="compositionally biased region" description="Pro residues" evidence="1">
    <location>
        <begin position="24"/>
        <end position="38"/>
    </location>
</feature>
<gene>
    <name evidence="4" type="ORF">FrCorBMG51_07140</name>
</gene>
<proteinExistence type="predicted"/>
<feature type="transmembrane region" description="Helical" evidence="2">
    <location>
        <begin position="138"/>
        <end position="162"/>
    </location>
</feature>
<feature type="transmembrane region" description="Helical" evidence="2">
    <location>
        <begin position="250"/>
        <end position="273"/>
    </location>
</feature>
<evidence type="ECO:0000313" key="5">
    <source>
        <dbReference type="Proteomes" id="UP000035425"/>
    </source>
</evidence>
<feature type="region of interest" description="Disordered" evidence="1">
    <location>
        <begin position="1"/>
        <end position="79"/>
    </location>
</feature>
<evidence type="ECO:0000259" key="3">
    <source>
        <dbReference type="Pfam" id="PF25231"/>
    </source>
</evidence>
<feature type="transmembrane region" description="Helical" evidence="2">
    <location>
        <begin position="293"/>
        <end position="320"/>
    </location>
</feature>
<feature type="transmembrane region" description="Helical" evidence="2">
    <location>
        <begin position="103"/>
        <end position="126"/>
    </location>
</feature>
<dbReference type="InterPro" id="IPR057169">
    <property type="entry name" value="DUF7847"/>
</dbReference>
<dbReference type="Proteomes" id="UP000035425">
    <property type="component" value="Unassembled WGS sequence"/>
</dbReference>
<evidence type="ECO:0000313" key="4">
    <source>
        <dbReference type="EMBL" id="KLL12097.1"/>
    </source>
</evidence>
<keyword evidence="5" id="KW-1185">Reference proteome</keyword>